<keyword evidence="3" id="KW-1185">Reference proteome</keyword>
<protein>
    <submittedName>
        <fullName evidence="2">Uncharacterized protein</fullName>
    </submittedName>
</protein>
<comment type="caution">
    <text evidence="2">The sequence shown here is derived from an EMBL/GenBank/DDBJ whole genome shotgun (WGS) entry which is preliminary data.</text>
</comment>
<accession>A0A937RCW4</accession>
<evidence type="ECO:0000313" key="2">
    <source>
        <dbReference type="EMBL" id="MBL7627952.1"/>
    </source>
</evidence>
<proteinExistence type="predicted"/>
<evidence type="ECO:0000313" key="3">
    <source>
        <dbReference type="Proteomes" id="UP000604475"/>
    </source>
</evidence>
<gene>
    <name evidence="2" type="ORF">I7412_12350</name>
</gene>
<dbReference type="Proteomes" id="UP000604475">
    <property type="component" value="Unassembled WGS sequence"/>
</dbReference>
<feature type="region of interest" description="Disordered" evidence="1">
    <location>
        <begin position="79"/>
        <end position="100"/>
    </location>
</feature>
<dbReference type="NCBIfam" id="TIGR03917">
    <property type="entry name" value="Frankia_40_dom"/>
    <property type="match status" value="1"/>
</dbReference>
<dbReference type="EMBL" id="JAEACQ010000165">
    <property type="protein sequence ID" value="MBL7627952.1"/>
    <property type="molecule type" value="Genomic_DNA"/>
</dbReference>
<dbReference type="RefSeq" id="WP_203000230.1">
    <property type="nucleotide sequence ID" value="NZ_JADWYU010000133.1"/>
</dbReference>
<name>A0A937RCW4_9ACTN</name>
<evidence type="ECO:0000256" key="1">
    <source>
        <dbReference type="SAM" id="MobiDB-lite"/>
    </source>
</evidence>
<reference evidence="2" key="1">
    <citation type="submission" date="2020-12" db="EMBL/GenBank/DDBJ databases">
        <title>Genomic characterization of non-nitrogen-fixing Frankia strains.</title>
        <authorList>
            <person name="Carlos-Shanley C."/>
            <person name="Guerra T."/>
            <person name="Hahn D."/>
        </authorList>
    </citation>
    <scope>NUCLEOTIDE SEQUENCE</scope>
    <source>
        <strain evidence="2">CN6</strain>
    </source>
</reference>
<organism evidence="2 3">
    <name type="scientific">Frankia nepalensis</name>
    <dbReference type="NCBI Taxonomy" id="1836974"/>
    <lineage>
        <taxon>Bacteria</taxon>
        <taxon>Bacillati</taxon>
        <taxon>Actinomycetota</taxon>
        <taxon>Actinomycetes</taxon>
        <taxon>Frankiales</taxon>
        <taxon>Frankiaceae</taxon>
        <taxon>Frankia</taxon>
    </lineage>
</organism>
<dbReference type="InterPro" id="IPR023817">
    <property type="entry name" value="Frankia_40_dom"/>
</dbReference>
<dbReference type="AlphaFoldDB" id="A0A937RCW4"/>
<sequence>MGIFSFDDATPWRTPETGPALVTIHTRRDGDRELTIRPGADAIDLVAALAALPPGAIFTEHFGDLDVVLVFRHNPAGPPEFDGVLPAPDSPLVPAGAAAN</sequence>